<keyword evidence="2" id="KW-0722">Serine protease inhibitor</keyword>
<dbReference type="InterPro" id="IPR002223">
    <property type="entry name" value="Kunitz_BPTI"/>
</dbReference>
<feature type="signal peptide" evidence="5">
    <location>
        <begin position="1"/>
        <end position="27"/>
    </location>
</feature>
<evidence type="ECO:0000256" key="4">
    <source>
        <dbReference type="SAM" id="Phobius"/>
    </source>
</evidence>
<dbReference type="CDD" id="cd22621">
    <property type="entry name" value="Kunitz_HAI2_1-like"/>
    <property type="match status" value="1"/>
</dbReference>
<feature type="transmembrane region" description="Helical" evidence="4">
    <location>
        <begin position="222"/>
        <end position="245"/>
    </location>
</feature>
<reference evidence="7" key="1">
    <citation type="journal article" date="2021" name="Evol. Appl.">
        <title>The genome of the Pyrenean desman and the effects of bottlenecks and inbreeding on the genomic landscape of an endangered species.</title>
        <authorList>
            <person name="Escoda L."/>
            <person name="Castresana J."/>
        </authorList>
    </citation>
    <scope>NUCLEOTIDE SEQUENCE</scope>
    <source>
        <strain evidence="7">IBE-C5619</strain>
    </source>
</reference>
<organism evidence="7 8">
    <name type="scientific">Galemys pyrenaicus</name>
    <name type="common">Iberian desman</name>
    <name type="synonym">Pyrenean desman</name>
    <dbReference type="NCBI Taxonomy" id="202257"/>
    <lineage>
        <taxon>Eukaryota</taxon>
        <taxon>Metazoa</taxon>
        <taxon>Chordata</taxon>
        <taxon>Craniata</taxon>
        <taxon>Vertebrata</taxon>
        <taxon>Euteleostomi</taxon>
        <taxon>Mammalia</taxon>
        <taxon>Eutheria</taxon>
        <taxon>Laurasiatheria</taxon>
        <taxon>Eulipotyphla</taxon>
        <taxon>Talpidae</taxon>
        <taxon>Galemys</taxon>
    </lineage>
</organism>
<dbReference type="PANTHER" id="PTHR47247:SF1">
    <property type="entry name" value="KUNITZ-TYPE PROTEASE INHIBITOR 2"/>
    <property type="match status" value="1"/>
</dbReference>
<protein>
    <submittedName>
        <fullName evidence="7">Kunitz-type protease inhibitor 2</fullName>
    </submittedName>
</protein>
<feature type="domain" description="BPTI/Kunitz inhibitor" evidence="6">
    <location>
        <begin position="51"/>
        <end position="101"/>
    </location>
</feature>
<evidence type="ECO:0000256" key="1">
    <source>
        <dbReference type="ARBA" id="ARBA00022690"/>
    </source>
</evidence>
<keyword evidence="4" id="KW-1133">Transmembrane helix</keyword>
<keyword evidence="4" id="KW-0812">Transmembrane</keyword>
<dbReference type="SUPFAM" id="SSF57362">
    <property type="entry name" value="BPTI-like"/>
    <property type="match status" value="2"/>
</dbReference>
<gene>
    <name evidence="7" type="ORF">J0S82_006829</name>
</gene>
<evidence type="ECO:0000256" key="3">
    <source>
        <dbReference type="ARBA" id="ARBA00023157"/>
    </source>
</evidence>
<sequence>MARLCGPRRARALLALLASLLLSGAEAAGGERDVHGLPSGSLVSVCVSESCLVSKKVGRCRASIPRWWYNVTEGACQPFVYGGCDSNGNNYMTKEECLESCVGVTAKPGDELAPSGSGADADASVPGASSRCVCVLAPRRQSSGDLFGDIFNYEESCTPKADTGPCRAAFRRWYFDAEKNACDTFIYGGCRGNKNNHLSEDDCMRHCFDKQLYPVLPQGTKAVVLAGLFVMVLILLLGASVVCLIRVARRSQERALHTVWTTEDDREHLVKSTYVL</sequence>
<proteinExistence type="predicted"/>
<dbReference type="Proteomes" id="UP000700334">
    <property type="component" value="Unassembled WGS sequence"/>
</dbReference>
<dbReference type="Pfam" id="PF00014">
    <property type="entry name" value="Kunitz_BPTI"/>
    <property type="match status" value="2"/>
</dbReference>
<keyword evidence="3" id="KW-1015">Disulfide bond</keyword>
<feature type="domain" description="BPTI/Kunitz inhibitor" evidence="6">
    <location>
        <begin position="157"/>
        <end position="207"/>
    </location>
</feature>
<evidence type="ECO:0000256" key="5">
    <source>
        <dbReference type="SAM" id="SignalP"/>
    </source>
</evidence>
<evidence type="ECO:0000313" key="8">
    <source>
        <dbReference type="Proteomes" id="UP000700334"/>
    </source>
</evidence>
<keyword evidence="4" id="KW-0472">Membrane</keyword>
<dbReference type="Gene3D" id="4.10.410.10">
    <property type="entry name" value="Pancreatic trypsin inhibitor Kunitz domain"/>
    <property type="match status" value="2"/>
</dbReference>
<evidence type="ECO:0000256" key="2">
    <source>
        <dbReference type="ARBA" id="ARBA00022900"/>
    </source>
</evidence>
<dbReference type="OrthoDB" id="196393at2759"/>
<comment type="caution">
    <text evidence="7">The sequence shown here is derived from an EMBL/GenBank/DDBJ whole genome shotgun (WGS) entry which is preliminary data.</text>
</comment>
<dbReference type="PRINTS" id="PR00759">
    <property type="entry name" value="BASICPTASE"/>
</dbReference>
<name>A0A8J6ANJ5_GALPY</name>
<dbReference type="PANTHER" id="PTHR47247">
    <property type="entry name" value="KUNITZ-TYPE PROTEASE INHIBITOR 2"/>
    <property type="match status" value="1"/>
</dbReference>
<dbReference type="PROSITE" id="PS00280">
    <property type="entry name" value="BPTI_KUNITZ_1"/>
    <property type="match status" value="1"/>
</dbReference>
<dbReference type="GO" id="GO:0004867">
    <property type="term" value="F:serine-type endopeptidase inhibitor activity"/>
    <property type="evidence" value="ECO:0007669"/>
    <property type="project" value="UniProtKB-KW"/>
</dbReference>
<dbReference type="CDD" id="cd22622">
    <property type="entry name" value="Kunitz_HAI2_2-like"/>
    <property type="match status" value="1"/>
</dbReference>
<keyword evidence="5" id="KW-0732">Signal</keyword>
<dbReference type="InterPro" id="IPR020901">
    <property type="entry name" value="Prtase_inh_Kunz-CS"/>
</dbReference>
<dbReference type="PROSITE" id="PS50279">
    <property type="entry name" value="BPTI_KUNITZ_2"/>
    <property type="match status" value="2"/>
</dbReference>
<dbReference type="SMART" id="SM00131">
    <property type="entry name" value="KU"/>
    <property type="match status" value="2"/>
</dbReference>
<dbReference type="InterPro" id="IPR036880">
    <property type="entry name" value="Kunitz_BPTI_sf"/>
</dbReference>
<keyword evidence="8" id="KW-1185">Reference proteome</keyword>
<evidence type="ECO:0000259" key="6">
    <source>
        <dbReference type="PROSITE" id="PS50279"/>
    </source>
</evidence>
<evidence type="ECO:0000313" key="7">
    <source>
        <dbReference type="EMBL" id="KAG8524418.1"/>
    </source>
</evidence>
<keyword evidence="1" id="KW-0646">Protease inhibitor</keyword>
<dbReference type="EMBL" id="JAGFMF010011389">
    <property type="protein sequence ID" value="KAG8524418.1"/>
    <property type="molecule type" value="Genomic_DNA"/>
</dbReference>
<accession>A0A8J6ANJ5</accession>
<feature type="chain" id="PRO_5035265795" evidence="5">
    <location>
        <begin position="28"/>
        <end position="276"/>
    </location>
</feature>
<dbReference type="AlphaFoldDB" id="A0A8J6ANJ5"/>